<organism evidence="1 2">
    <name type="scientific">Tribonema minus</name>
    <dbReference type="NCBI Taxonomy" id="303371"/>
    <lineage>
        <taxon>Eukaryota</taxon>
        <taxon>Sar</taxon>
        <taxon>Stramenopiles</taxon>
        <taxon>Ochrophyta</taxon>
        <taxon>PX clade</taxon>
        <taxon>Xanthophyceae</taxon>
        <taxon>Tribonematales</taxon>
        <taxon>Tribonemataceae</taxon>
        <taxon>Tribonema</taxon>
    </lineage>
</organism>
<dbReference type="PANTHER" id="PTHR32134:SF92">
    <property type="entry name" value="FNIP REPEAT-CONTAINING PROTEIN"/>
    <property type="match status" value="1"/>
</dbReference>
<dbReference type="InterPro" id="IPR008615">
    <property type="entry name" value="FNIP"/>
</dbReference>
<evidence type="ECO:0000313" key="1">
    <source>
        <dbReference type="EMBL" id="KAG5186599.1"/>
    </source>
</evidence>
<dbReference type="AlphaFoldDB" id="A0A835Z5R0"/>
<proteinExistence type="predicted"/>
<dbReference type="Gene3D" id="3.80.10.10">
    <property type="entry name" value="Ribonuclease Inhibitor"/>
    <property type="match status" value="1"/>
</dbReference>
<protein>
    <submittedName>
        <fullName evidence="1">Uncharacterized protein</fullName>
    </submittedName>
</protein>
<evidence type="ECO:0000313" key="2">
    <source>
        <dbReference type="Proteomes" id="UP000664859"/>
    </source>
</evidence>
<gene>
    <name evidence="1" type="ORF">JKP88DRAFT_254474</name>
</gene>
<keyword evidence="2" id="KW-1185">Reference proteome</keyword>
<dbReference type="Proteomes" id="UP000664859">
    <property type="component" value="Unassembled WGS sequence"/>
</dbReference>
<dbReference type="OrthoDB" id="7600006at2759"/>
<dbReference type="EMBL" id="JAFCMP010000109">
    <property type="protein sequence ID" value="KAG5186599.1"/>
    <property type="molecule type" value="Genomic_DNA"/>
</dbReference>
<dbReference type="Pfam" id="PF05725">
    <property type="entry name" value="FNIP"/>
    <property type="match status" value="1"/>
</dbReference>
<dbReference type="InterPro" id="IPR032675">
    <property type="entry name" value="LRR_dom_sf"/>
</dbReference>
<accession>A0A835Z5R0</accession>
<dbReference type="SUPFAM" id="SSF52058">
    <property type="entry name" value="L domain-like"/>
    <property type="match status" value="1"/>
</dbReference>
<dbReference type="InterPro" id="IPR051251">
    <property type="entry name" value="STK_FNIP-Repeat"/>
</dbReference>
<dbReference type="PANTHER" id="PTHR32134">
    <property type="entry name" value="FNIP REPEAT-CONTAINING PROTEIN"/>
    <property type="match status" value="1"/>
</dbReference>
<sequence length="477" mass="51568">MEALCDGRCLPLEIRAVSRHTRTQPVKVSVSVTDGTPATALLGGLLHCAVETLHLDAVSAPDLLRALAGLQDEGKSWDAIADLTLTLVEDGYVPHRLPARLRYLKVIDQEDACSGDTTLPCLPDTPEELDLSEAGIKLPSAPLPVGVSLRLGKSAAAALQNPVATDGVKKLCLFLDDTFDAPERLPPGLVHLEVQDYADSNPTGNTLPPLPHTLRELDLSAACIQSGPLPPHLTSLSTSQDSGEPIGDLPITLERLAVNAAFEQRLGHLPACLKVITSDLDDDVEFDQLFGELPPQLQVLDLISFSEFNQHLDALPCHLLKLTLGCGSDQPLGTLPDTLEELLFYDGFPGSIFNHPLGTLPKSLRKLRLSDAFDHPLGLLPSKLEYLECMVSQPLAPLPCSLQHLLIWNSAYHHDLGALPPSLVELRILPAVPGEDGAYQHRLQPIHPSLKAVAISRDYAYLDDLAGVKLAHNDMRH</sequence>
<reference evidence="1" key="1">
    <citation type="submission" date="2021-02" db="EMBL/GenBank/DDBJ databases">
        <title>First Annotated Genome of the Yellow-green Alga Tribonema minus.</title>
        <authorList>
            <person name="Mahan K.M."/>
        </authorList>
    </citation>
    <scope>NUCLEOTIDE SEQUENCE</scope>
    <source>
        <strain evidence="1">UTEX B ZZ1240</strain>
    </source>
</reference>
<name>A0A835Z5R0_9STRA</name>
<comment type="caution">
    <text evidence="1">The sequence shown here is derived from an EMBL/GenBank/DDBJ whole genome shotgun (WGS) entry which is preliminary data.</text>
</comment>